<sequence>MQHQRRLTDSRSAGYQQHLRMGETVIEETVERLTFSASVDEALSCKGELVRNRRPHAIGRRSVEMYPALYVAGLHDVTGGAGE</sequence>
<dbReference type="HOGENOM" id="CLU_2541225_0_0_11"/>
<proteinExistence type="predicted"/>
<reference evidence="1 2" key="1">
    <citation type="journal article" date="2014" name="Genome Announc.">
        <title>Draft Genome Sequence of Streptomyces roseochromogenes subsp. oscitans DS 12.976, Producer of the Aminocoumarin Antibiotic Clorobiocin.</title>
        <authorList>
            <person name="Ruckert C."/>
            <person name="Kalinowski J."/>
            <person name="Heide L."/>
            <person name="Apel A.K."/>
        </authorList>
    </citation>
    <scope>NUCLEOTIDE SEQUENCE [LARGE SCALE GENOMIC DNA]</scope>
    <source>
        <strain evidence="1 2">DS 12.976</strain>
    </source>
</reference>
<organism evidence="1 2">
    <name type="scientific">Streptomyces roseochromogenus subsp. oscitans DS 12.976</name>
    <dbReference type="NCBI Taxonomy" id="1352936"/>
    <lineage>
        <taxon>Bacteria</taxon>
        <taxon>Bacillati</taxon>
        <taxon>Actinomycetota</taxon>
        <taxon>Actinomycetes</taxon>
        <taxon>Kitasatosporales</taxon>
        <taxon>Streptomycetaceae</taxon>
        <taxon>Streptomyces</taxon>
    </lineage>
</organism>
<dbReference type="STRING" id="1352936.M878_28950"/>
<comment type="caution">
    <text evidence="1">The sequence shown here is derived from an EMBL/GenBank/DDBJ whole genome shotgun (WGS) entry which is preliminary data.</text>
</comment>
<evidence type="ECO:0000313" key="2">
    <source>
        <dbReference type="Proteomes" id="UP000017984"/>
    </source>
</evidence>
<gene>
    <name evidence="1" type="ORF">M878_28950</name>
</gene>
<name>V6JZS7_STRRC</name>
<dbReference type="Proteomes" id="UP000017984">
    <property type="component" value="Chromosome"/>
</dbReference>
<accession>V6JZS7</accession>
<evidence type="ECO:0000313" key="1">
    <source>
        <dbReference type="EMBL" id="EST25377.1"/>
    </source>
</evidence>
<protein>
    <submittedName>
        <fullName evidence="1">Uncharacterized protein</fullName>
    </submittedName>
</protein>
<dbReference type="EMBL" id="AWQX01000249">
    <property type="protein sequence ID" value="EST25377.1"/>
    <property type="molecule type" value="Genomic_DNA"/>
</dbReference>
<keyword evidence="2" id="KW-1185">Reference proteome</keyword>
<dbReference type="AlphaFoldDB" id="V6JZS7"/>